<feature type="transmembrane region" description="Helical" evidence="5">
    <location>
        <begin position="104"/>
        <end position="129"/>
    </location>
</feature>
<name>A0ABM7V5G7_9FLAO</name>
<evidence type="ECO:0000256" key="2">
    <source>
        <dbReference type="ARBA" id="ARBA00022692"/>
    </source>
</evidence>
<evidence type="ECO:0000256" key="5">
    <source>
        <dbReference type="SAM" id="Phobius"/>
    </source>
</evidence>
<organism evidence="6 7">
    <name type="scientific">Flavobacterium ammoniigenes</name>
    <dbReference type="NCBI Taxonomy" id="1751095"/>
    <lineage>
        <taxon>Bacteria</taxon>
        <taxon>Pseudomonadati</taxon>
        <taxon>Bacteroidota</taxon>
        <taxon>Flavobacteriia</taxon>
        <taxon>Flavobacteriales</taxon>
        <taxon>Flavobacteriaceae</taxon>
        <taxon>Flavobacterium</taxon>
    </lineage>
</organism>
<dbReference type="Pfam" id="PF09685">
    <property type="entry name" value="MamF_MmsF"/>
    <property type="match status" value="1"/>
</dbReference>
<proteinExistence type="predicted"/>
<gene>
    <name evidence="6" type="ORF">GENT5_11060</name>
</gene>
<keyword evidence="3 5" id="KW-1133">Transmembrane helix</keyword>
<accession>A0ABM7V5G7</accession>
<dbReference type="Proteomes" id="UP001319867">
    <property type="component" value="Chromosome"/>
</dbReference>
<evidence type="ECO:0000256" key="3">
    <source>
        <dbReference type="ARBA" id="ARBA00022989"/>
    </source>
</evidence>
<comment type="subcellular location">
    <subcellularLocation>
        <location evidence="1">Membrane</location>
        <topology evidence="1">Multi-pass membrane protein</topology>
    </subcellularLocation>
</comment>
<reference evidence="6 7" key="1">
    <citation type="journal article" date="2022" name="Int. J. Syst. Evol. Microbiol.">
        <title>Flavobacterium ammonificans sp. nov. and Flavobacterium ammoniigenes sp. nov., ammonifying bacteria isolated from surface river water.</title>
        <authorList>
            <person name="Watanabe K."/>
            <person name="Kitamura T."/>
            <person name="Ogata Y."/>
            <person name="Shindo C."/>
            <person name="Suda W."/>
        </authorList>
    </citation>
    <scope>NUCLEOTIDE SEQUENCE [LARGE SCALE GENOMIC DNA]</scope>
    <source>
        <strain evidence="6 7">GENT5</strain>
    </source>
</reference>
<evidence type="ECO:0000256" key="4">
    <source>
        <dbReference type="ARBA" id="ARBA00023136"/>
    </source>
</evidence>
<evidence type="ECO:0000313" key="7">
    <source>
        <dbReference type="Proteomes" id="UP001319867"/>
    </source>
</evidence>
<keyword evidence="7" id="KW-1185">Reference proteome</keyword>
<keyword evidence="4 5" id="KW-0472">Membrane</keyword>
<reference evidence="6 7" key="2">
    <citation type="journal article" date="2022" name="Microorganisms">
        <title>Complete Genome Sequences of Two Flavobacterium ammonificans Strains and a Flavobacterium ammoniigenes Strain of Ammonifying Bacterioplankton Isolated from Surface River Water.</title>
        <authorList>
            <person name="Suda W."/>
            <person name="Ogata Y."/>
            <person name="Shindo C."/>
            <person name="Watanabe K."/>
        </authorList>
    </citation>
    <scope>NUCLEOTIDE SEQUENCE [LARGE SCALE GENOMIC DNA]</scope>
    <source>
        <strain evidence="6 7">GENT5</strain>
    </source>
</reference>
<evidence type="ECO:0000313" key="6">
    <source>
        <dbReference type="EMBL" id="BDB54801.1"/>
    </source>
</evidence>
<evidence type="ECO:0000256" key="1">
    <source>
        <dbReference type="ARBA" id="ARBA00004141"/>
    </source>
</evidence>
<dbReference type="RefSeq" id="WP_229316202.1">
    <property type="nucleotide sequence ID" value="NZ_AP025184.1"/>
</dbReference>
<protein>
    <recommendedName>
        <fullName evidence="8">DUF4870 domain-containing protein</fullName>
    </recommendedName>
</protein>
<keyword evidence="2 5" id="KW-0812">Transmembrane</keyword>
<sequence>MQTNTEKNWATVTHLGAFGQYLFPLGNFVIPIIIWSSKKNESTFVDYNGKQCINFQLSVLLYSLILGAIFIPSFLITFLSHVTFDELIHDRHFVVQDLNFSENIGLITTGAIAVFFLACLKIVEFFLIIRAAVKTANGEYYSYPLTIKFMK</sequence>
<dbReference type="EMBL" id="AP025184">
    <property type="protein sequence ID" value="BDB54801.1"/>
    <property type="molecule type" value="Genomic_DNA"/>
</dbReference>
<dbReference type="InterPro" id="IPR019109">
    <property type="entry name" value="MamF_MmsF"/>
</dbReference>
<evidence type="ECO:0008006" key="8">
    <source>
        <dbReference type="Google" id="ProtNLM"/>
    </source>
</evidence>
<feature type="transmembrane region" description="Helical" evidence="5">
    <location>
        <begin position="57"/>
        <end position="84"/>
    </location>
</feature>
<feature type="transmembrane region" description="Helical" evidence="5">
    <location>
        <begin position="18"/>
        <end position="36"/>
    </location>
</feature>